<dbReference type="InterPro" id="IPR015815">
    <property type="entry name" value="HIBADH-related"/>
</dbReference>
<evidence type="ECO:0000259" key="6">
    <source>
        <dbReference type="Pfam" id="PF03446"/>
    </source>
</evidence>
<keyword evidence="2" id="KW-0560">Oxidoreductase</keyword>
<dbReference type="RefSeq" id="WP_114126170.1">
    <property type="nucleotide sequence ID" value="NZ_QOUI01000004.1"/>
</dbReference>
<dbReference type="InterPro" id="IPR036291">
    <property type="entry name" value="NAD(P)-bd_dom_sf"/>
</dbReference>
<dbReference type="Proteomes" id="UP000252770">
    <property type="component" value="Unassembled WGS sequence"/>
</dbReference>
<dbReference type="PANTHER" id="PTHR43060:SF15">
    <property type="entry name" value="3-HYDROXYISOBUTYRATE DEHYDROGENASE-LIKE 1, MITOCHONDRIAL-RELATED"/>
    <property type="match status" value="1"/>
</dbReference>
<proteinExistence type="inferred from homology"/>
<feature type="active site" evidence="4">
    <location>
        <position position="172"/>
    </location>
</feature>
<accession>A0A367YVT3</accession>
<evidence type="ECO:0000313" key="8">
    <source>
        <dbReference type="EMBL" id="RCK69984.1"/>
    </source>
</evidence>
<dbReference type="SUPFAM" id="SSF51735">
    <property type="entry name" value="NAD(P)-binding Rossmann-fold domains"/>
    <property type="match status" value="1"/>
</dbReference>
<dbReference type="PANTHER" id="PTHR43060">
    <property type="entry name" value="3-HYDROXYISOBUTYRATE DEHYDROGENASE-LIKE 1, MITOCHONDRIAL-RELATED"/>
    <property type="match status" value="1"/>
</dbReference>
<name>A0A367YVT3_9ACTN</name>
<dbReference type="AlphaFoldDB" id="A0A367YVT3"/>
<comment type="caution">
    <text evidence="8">The sequence shown here is derived from an EMBL/GenBank/DDBJ whole genome shotgun (WGS) entry which is preliminary data.</text>
</comment>
<dbReference type="InterPro" id="IPR029154">
    <property type="entry name" value="HIBADH-like_NADP-bd"/>
</dbReference>
<comment type="similarity">
    <text evidence="1">Belongs to the HIBADH-related family.</text>
</comment>
<evidence type="ECO:0000259" key="7">
    <source>
        <dbReference type="Pfam" id="PF14833"/>
    </source>
</evidence>
<feature type="region of interest" description="Disordered" evidence="5">
    <location>
        <begin position="275"/>
        <end position="297"/>
    </location>
</feature>
<protein>
    <submittedName>
        <fullName evidence="8">NAD(P)-dependent oxidoreductase</fullName>
    </submittedName>
</protein>
<feature type="domain" description="6-phosphogluconate dehydrogenase NADP-binding" evidence="6">
    <location>
        <begin position="6"/>
        <end position="163"/>
    </location>
</feature>
<dbReference type="GO" id="GO:0050661">
    <property type="term" value="F:NADP binding"/>
    <property type="evidence" value="ECO:0007669"/>
    <property type="project" value="InterPro"/>
</dbReference>
<evidence type="ECO:0000256" key="2">
    <source>
        <dbReference type="ARBA" id="ARBA00023002"/>
    </source>
</evidence>
<dbReference type="InterPro" id="IPR008927">
    <property type="entry name" value="6-PGluconate_DH-like_C_sf"/>
</dbReference>
<evidence type="ECO:0000256" key="4">
    <source>
        <dbReference type="PIRSR" id="PIRSR000103-1"/>
    </source>
</evidence>
<evidence type="ECO:0000313" key="9">
    <source>
        <dbReference type="Proteomes" id="UP000252770"/>
    </source>
</evidence>
<dbReference type="Gene3D" id="3.40.50.720">
    <property type="entry name" value="NAD(P)-binding Rossmann-like Domain"/>
    <property type="match status" value="1"/>
</dbReference>
<dbReference type="InterPro" id="IPR006115">
    <property type="entry name" value="6PGDH_NADP-bd"/>
</dbReference>
<dbReference type="Gene3D" id="1.10.1040.10">
    <property type="entry name" value="N-(1-d-carboxylethyl)-l-norvaline Dehydrogenase, domain 2"/>
    <property type="match status" value="1"/>
</dbReference>
<gene>
    <name evidence="8" type="ORF">DT076_08220</name>
</gene>
<dbReference type="SUPFAM" id="SSF48179">
    <property type="entry name" value="6-phosphogluconate dehydrogenase C-terminal domain-like"/>
    <property type="match status" value="1"/>
</dbReference>
<sequence length="297" mass="30321">MGAVHAVVGLGNLGAAVAERLASTGHEPLVLDRDPARAEALAEHGCRPADDLAQVAAEAGVVWVLVPDAAAAHDVLDGQDGLAARLPEGSLVVLNSTVGPDQARELAELCAGQGVDLVEAPVSGGADAAREGELLLLLGGSAEAVERAREVVAPVAREVVATGGSGTASVVKLANQHVLFAGLAALYEAAGLAAAAGVGEDVLLSALRAGTARSWAVETWGFYDRLSRDYDDRDVPDGHRPWVKDVAEVRELAAGLDVAVPTAAVVADHLATAIRRHAEDEDPGRTGDDDNPTGGHR</sequence>
<reference evidence="8 9" key="1">
    <citation type="submission" date="2018-07" db="EMBL/GenBank/DDBJ databases">
        <title>Desertimonas flava gen. nov. sp. nov.</title>
        <authorList>
            <person name="Liu S."/>
        </authorList>
    </citation>
    <scope>NUCLEOTIDE SEQUENCE [LARGE SCALE GENOMIC DNA]</scope>
    <source>
        <strain evidence="8 9">16Sb5-5</strain>
    </source>
</reference>
<dbReference type="GO" id="GO:0016491">
    <property type="term" value="F:oxidoreductase activity"/>
    <property type="evidence" value="ECO:0007669"/>
    <property type="project" value="UniProtKB-KW"/>
</dbReference>
<dbReference type="Pfam" id="PF03446">
    <property type="entry name" value="NAD_binding_2"/>
    <property type="match status" value="1"/>
</dbReference>
<feature type="compositionally biased region" description="Basic and acidic residues" evidence="5">
    <location>
        <begin position="276"/>
        <end position="288"/>
    </location>
</feature>
<evidence type="ECO:0000256" key="5">
    <source>
        <dbReference type="SAM" id="MobiDB-lite"/>
    </source>
</evidence>
<feature type="domain" description="3-hydroxyisobutyrate dehydrogenase-like NAD-binding" evidence="7">
    <location>
        <begin position="166"/>
        <end position="282"/>
    </location>
</feature>
<dbReference type="PIRSF" id="PIRSF000103">
    <property type="entry name" value="HIBADH"/>
    <property type="match status" value="1"/>
</dbReference>
<evidence type="ECO:0000256" key="1">
    <source>
        <dbReference type="ARBA" id="ARBA00009080"/>
    </source>
</evidence>
<dbReference type="GO" id="GO:0051287">
    <property type="term" value="F:NAD binding"/>
    <property type="evidence" value="ECO:0007669"/>
    <property type="project" value="InterPro"/>
</dbReference>
<dbReference type="EMBL" id="QOUI01000004">
    <property type="protein sequence ID" value="RCK69984.1"/>
    <property type="molecule type" value="Genomic_DNA"/>
</dbReference>
<dbReference type="InterPro" id="IPR013328">
    <property type="entry name" value="6PGD_dom2"/>
</dbReference>
<organism evidence="8 9">
    <name type="scientific">Desertihabitans brevis</name>
    <dbReference type="NCBI Taxonomy" id="2268447"/>
    <lineage>
        <taxon>Bacteria</taxon>
        <taxon>Bacillati</taxon>
        <taxon>Actinomycetota</taxon>
        <taxon>Actinomycetes</taxon>
        <taxon>Propionibacteriales</taxon>
        <taxon>Propionibacteriaceae</taxon>
        <taxon>Desertihabitans</taxon>
    </lineage>
</organism>
<evidence type="ECO:0000256" key="3">
    <source>
        <dbReference type="ARBA" id="ARBA00023027"/>
    </source>
</evidence>
<keyword evidence="3" id="KW-0520">NAD</keyword>
<keyword evidence="9" id="KW-1185">Reference proteome</keyword>
<dbReference type="Pfam" id="PF14833">
    <property type="entry name" value="NAD_binding_11"/>
    <property type="match status" value="1"/>
</dbReference>